<dbReference type="Pfam" id="PF25954">
    <property type="entry name" value="Beta-barrel_RND_2"/>
    <property type="match status" value="1"/>
</dbReference>
<dbReference type="Gene3D" id="2.40.30.170">
    <property type="match status" value="1"/>
</dbReference>
<evidence type="ECO:0000256" key="2">
    <source>
        <dbReference type="SAM" id="Coils"/>
    </source>
</evidence>
<dbReference type="PANTHER" id="PTHR30469">
    <property type="entry name" value="MULTIDRUG RESISTANCE PROTEIN MDTA"/>
    <property type="match status" value="1"/>
</dbReference>
<accession>A0A512IVA7</accession>
<reference evidence="6 7" key="1">
    <citation type="submission" date="2019-07" db="EMBL/GenBank/DDBJ databases">
        <title>Whole genome shotgun sequence of Methylobacterium haplocladii NBRC 107714.</title>
        <authorList>
            <person name="Hosoyama A."/>
            <person name="Uohara A."/>
            <person name="Ohji S."/>
            <person name="Ichikawa N."/>
        </authorList>
    </citation>
    <scope>NUCLEOTIDE SEQUENCE [LARGE SCALE GENOMIC DNA]</scope>
    <source>
        <strain evidence="6 7">NBRC 107714</strain>
    </source>
</reference>
<dbReference type="InterPro" id="IPR006143">
    <property type="entry name" value="RND_pump_MFP"/>
</dbReference>
<feature type="domain" description="Multidrug resistance protein MdtA-like alpha-helical hairpin" evidence="3">
    <location>
        <begin position="126"/>
        <end position="195"/>
    </location>
</feature>
<dbReference type="GO" id="GO:1990281">
    <property type="term" value="C:efflux pump complex"/>
    <property type="evidence" value="ECO:0007669"/>
    <property type="project" value="TreeGrafter"/>
</dbReference>
<dbReference type="InterPro" id="IPR058792">
    <property type="entry name" value="Beta-barrel_RND_2"/>
</dbReference>
<comment type="caution">
    <text evidence="6">The sequence shown here is derived from an EMBL/GenBank/DDBJ whole genome shotgun (WGS) entry which is preliminary data.</text>
</comment>
<evidence type="ECO:0000259" key="3">
    <source>
        <dbReference type="Pfam" id="PF25876"/>
    </source>
</evidence>
<dbReference type="Gene3D" id="1.10.287.470">
    <property type="entry name" value="Helix hairpin bin"/>
    <property type="match status" value="1"/>
</dbReference>
<dbReference type="InterPro" id="IPR058624">
    <property type="entry name" value="MdtA-like_HH"/>
</dbReference>
<feature type="domain" description="CusB-like beta-barrel" evidence="4">
    <location>
        <begin position="235"/>
        <end position="295"/>
    </location>
</feature>
<organism evidence="6 7">
    <name type="scientific">Methylobacterium haplocladii</name>
    <dbReference type="NCBI Taxonomy" id="1176176"/>
    <lineage>
        <taxon>Bacteria</taxon>
        <taxon>Pseudomonadati</taxon>
        <taxon>Pseudomonadota</taxon>
        <taxon>Alphaproteobacteria</taxon>
        <taxon>Hyphomicrobiales</taxon>
        <taxon>Methylobacteriaceae</taxon>
        <taxon>Methylobacterium</taxon>
    </lineage>
</organism>
<evidence type="ECO:0000313" key="6">
    <source>
        <dbReference type="EMBL" id="GEP01648.1"/>
    </source>
</evidence>
<dbReference type="GO" id="GO:0015562">
    <property type="term" value="F:efflux transmembrane transporter activity"/>
    <property type="evidence" value="ECO:0007669"/>
    <property type="project" value="TreeGrafter"/>
</dbReference>
<name>A0A512IVA7_9HYPH</name>
<dbReference type="AlphaFoldDB" id="A0A512IVA7"/>
<dbReference type="NCBIfam" id="TIGR01730">
    <property type="entry name" value="RND_mfp"/>
    <property type="match status" value="1"/>
</dbReference>
<feature type="coiled-coil region" evidence="2">
    <location>
        <begin position="164"/>
        <end position="191"/>
    </location>
</feature>
<keyword evidence="7" id="KW-1185">Reference proteome</keyword>
<dbReference type="Pfam" id="PF25876">
    <property type="entry name" value="HH_MFP_RND"/>
    <property type="match status" value="1"/>
</dbReference>
<dbReference type="Pfam" id="PF25967">
    <property type="entry name" value="RND-MFP_C"/>
    <property type="match status" value="1"/>
</dbReference>
<dbReference type="PANTHER" id="PTHR30469:SF38">
    <property type="entry name" value="HLYD FAMILY SECRETION PROTEIN"/>
    <property type="match status" value="1"/>
</dbReference>
<feature type="domain" description="Multidrug resistance protein MdtA-like C-terminal permuted SH3" evidence="5">
    <location>
        <begin position="311"/>
        <end position="371"/>
    </location>
</feature>
<keyword evidence="2" id="KW-0175">Coiled coil</keyword>
<dbReference type="InterPro" id="IPR058627">
    <property type="entry name" value="MdtA-like_C"/>
</dbReference>
<evidence type="ECO:0000259" key="5">
    <source>
        <dbReference type="Pfam" id="PF25967"/>
    </source>
</evidence>
<evidence type="ECO:0000313" key="7">
    <source>
        <dbReference type="Proteomes" id="UP000321258"/>
    </source>
</evidence>
<evidence type="ECO:0000259" key="4">
    <source>
        <dbReference type="Pfam" id="PF25954"/>
    </source>
</evidence>
<gene>
    <name evidence="6" type="ORF">MHA02_40350</name>
</gene>
<evidence type="ECO:0000256" key="1">
    <source>
        <dbReference type="ARBA" id="ARBA00009477"/>
    </source>
</evidence>
<dbReference type="Gene3D" id="2.40.420.20">
    <property type="match status" value="1"/>
</dbReference>
<protein>
    <submittedName>
        <fullName evidence="6">Acriflavin resistance protein</fullName>
    </submittedName>
</protein>
<sequence length="398" mass="41604">MAAIDAPGFENRGPRPMPSYALRLARPAALAALLLAGGGAALPASDPAAGRDPSDISVVLVRIVEAQRTAVASDIVLTGDIQAQAQTNVAFRTNGKIATRLVEVGDHVAADQVLAKLDPQEQQANLDTAKAALVSAEALLTQAKVAFKRQEQLLSGGYTTRPSYDAAEQQLRTTQAAVDSAKAQLGTAREQFSYTDLRSGVAGIVMSRSFETGQVVQAGQTVLVLAQDGPRDAVFNVYEALPANPPASKTVAISLQADPKVTATGTVREISPSVDQASGTVRVKIGLAETPAAMTLGAVVIGRGRFKAQEAVVLPWSALYRWENKPAVWIYDRQAGTVSPRLVTIERYAFDTIALASGVEPGESVVTAGIQFLRPGQSVAVADAEADGIAKQAEGIAK</sequence>
<dbReference type="Proteomes" id="UP000321258">
    <property type="component" value="Unassembled WGS sequence"/>
</dbReference>
<dbReference type="EMBL" id="BJZT01000047">
    <property type="protein sequence ID" value="GEP01648.1"/>
    <property type="molecule type" value="Genomic_DNA"/>
</dbReference>
<dbReference type="Gene3D" id="2.40.50.100">
    <property type="match status" value="1"/>
</dbReference>
<dbReference type="SUPFAM" id="SSF111369">
    <property type="entry name" value="HlyD-like secretion proteins"/>
    <property type="match status" value="1"/>
</dbReference>
<proteinExistence type="inferred from homology"/>
<comment type="similarity">
    <text evidence="1">Belongs to the membrane fusion protein (MFP) (TC 8.A.1) family.</text>
</comment>